<accession>A0AA88STH5</accession>
<dbReference type="SUPFAM" id="SSF48726">
    <property type="entry name" value="Immunoglobulin"/>
    <property type="match status" value="1"/>
</dbReference>
<feature type="signal peptide" evidence="1">
    <location>
        <begin position="1"/>
        <end position="17"/>
    </location>
</feature>
<dbReference type="AlphaFoldDB" id="A0AA88STH5"/>
<keyword evidence="1" id="KW-0732">Signal</keyword>
<protein>
    <recommendedName>
        <fullName evidence="4">Immunoglobulin subtype domain-containing protein</fullName>
    </recommendedName>
</protein>
<dbReference type="InterPro" id="IPR036179">
    <property type="entry name" value="Ig-like_dom_sf"/>
</dbReference>
<reference evidence="2" key="1">
    <citation type="submission" date="2023-07" db="EMBL/GenBank/DDBJ databases">
        <title>Chromosome-level Genome Assembly of Striped Snakehead (Channa striata).</title>
        <authorList>
            <person name="Liu H."/>
        </authorList>
    </citation>
    <scope>NUCLEOTIDE SEQUENCE</scope>
    <source>
        <strain evidence="2">Gz</strain>
        <tissue evidence="2">Muscle</tissue>
    </source>
</reference>
<evidence type="ECO:0000313" key="2">
    <source>
        <dbReference type="EMBL" id="KAK2850839.1"/>
    </source>
</evidence>
<evidence type="ECO:0008006" key="4">
    <source>
        <dbReference type="Google" id="ProtNLM"/>
    </source>
</evidence>
<dbReference type="InterPro" id="IPR013783">
    <property type="entry name" value="Ig-like_fold"/>
</dbReference>
<evidence type="ECO:0000313" key="3">
    <source>
        <dbReference type="Proteomes" id="UP001187415"/>
    </source>
</evidence>
<feature type="chain" id="PRO_5041672132" description="Immunoglobulin subtype domain-containing protein" evidence="1">
    <location>
        <begin position="18"/>
        <end position="267"/>
    </location>
</feature>
<gene>
    <name evidence="2" type="ORF">Q5P01_007115</name>
</gene>
<proteinExistence type="predicted"/>
<comment type="caution">
    <text evidence="2">The sequence shown here is derived from an EMBL/GenBank/DDBJ whole genome shotgun (WGS) entry which is preliminary data.</text>
</comment>
<organism evidence="2 3">
    <name type="scientific">Channa striata</name>
    <name type="common">Snakehead murrel</name>
    <name type="synonym">Ophicephalus striatus</name>
    <dbReference type="NCBI Taxonomy" id="64152"/>
    <lineage>
        <taxon>Eukaryota</taxon>
        <taxon>Metazoa</taxon>
        <taxon>Chordata</taxon>
        <taxon>Craniata</taxon>
        <taxon>Vertebrata</taxon>
        <taxon>Euteleostomi</taxon>
        <taxon>Actinopterygii</taxon>
        <taxon>Neopterygii</taxon>
        <taxon>Teleostei</taxon>
        <taxon>Neoteleostei</taxon>
        <taxon>Acanthomorphata</taxon>
        <taxon>Anabantaria</taxon>
        <taxon>Anabantiformes</taxon>
        <taxon>Channoidei</taxon>
        <taxon>Channidae</taxon>
        <taxon>Channa</taxon>
    </lineage>
</organism>
<evidence type="ECO:0000256" key="1">
    <source>
        <dbReference type="SAM" id="SignalP"/>
    </source>
</evidence>
<dbReference type="EMBL" id="JAUPFM010000005">
    <property type="protein sequence ID" value="KAK2850839.1"/>
    <property type="molecule type" value="Genomic_DNA"/>
</dbReference>
<dbReference type="Proteomes" id="UP001187415">
    <property type="component" value="Unassembled WGS sequence"/>
</dbReference>
<sequence>MKIQNILFFWFSSALCAANTGLVGSKLAVFTAPQGGSGTMYCYLSLSGSWKFFCKDECAEGDILIKTENQDSYRKKLSCFSVNHKRSPELLDGDYGFVRTVAAGEEVIYGCNIDVKKGRMFFCKDQCKQEKDIYIDTSDDTARSGRYSIKYTEGSVFGLYVTITQVTKSDTGWYRCGYGEPSSPDSFLRFQILVVDAVPSTSATTTFFNSNPESHLHFFFSFTRNQQSLKSYLSLTRTGLRPQDVKIPSTRALIQQAKLRTRYTLQL</sequence>
<dbReference type="Gene3D" id="2.60.40.10">
    <property type="entry name" value="Immunoglobulins"/>
    <property type="match status" value="1"/>
</dbReference>
<keyword evidence="3" id="KW-1185">Reference proteome</keyword>
<name>A0AA88STH5_CHASR</name>